<dbReference type="VEuPathDB" id="VectorBase:GPAI028441"/>
<keyword evidence="2" id="KW-1185">Reference proteome</keyword>
<accession>A0A1A9ZXV3</accession>
<organism evidence="1 2">
    <name type="scientific">Glossina pallidipes</name>
    <name type="common">Tsetse fly</name>
    <dbReference type="NCBI Taxonomy" id="7398"/>
    <lineage>
        <taxon>Eukaryota</taxon>
        <taxon>Metazoa</taxon>
        <taxon>Ecdysozoa</taxon>
        <taxon>Arthropoda</taxon>
        <taxon>Hexapoda</taxon>
        <taxon>Insecta</taxon>
        <taxon>Pterygota</taxon>
        <taxon>Neoptera</taxon>
        <taxon>Endopterygota</taxon>
        <taxon>Diptera</taxon>
        <taxon>Brachycera</taxon>
        <taxon>Muscomorpha</taxon>
        <taxon>Hippoboscoidea</taxon>
        <taxon>Glossinidae</taxon>
        <taxon>Glossina</taxon>
    </lineage>
</organism>
<reference evidence="1" key="2">
    <citation type="submission" date="2020-05" db="UniProtKB">
        <authorList>
            <consortium name="EnsemblMetazoa"/>
        </authorList>
    </citation>
    <scope>IDENTIFICATION</scope>
    <source>
        <strain evidence="1">IAEA</strain>
    </source>
</reference>
<protein>
    <submittedName>
        <fullName evidence="1">Uncharacterized protein</fullName>
    </submittedName>
</protein>
<dbReference type="Proteomes" id="UP000092445">
    <property type="component" value="Unassembled WGS sequence"/>
</dbReference>
<proteinExistence type="predicted"/>
<sequence>MITTEKIIFIKTSTCPSLQARTSRYVDYKREILIELTCNVMAPKSVGLLRPDRKVIRPRFNVVIGPSIQQAAQSRQFKLKESFKQNYFDSFPIVFKMKPIFVDQWICILYLNFTLPTPDFTLAHKIANFWKEFLDLHLSMMAMKGTASNDIHQCPQERVNMYTLQEVVITCISKSKSKSKIIESYSITIIELPFIREQVSIHHHHHHHHDHHHHHHEH</sequence>
<dbReference type="EnsemblMetazoa" id="GPAI028441-RA">
    <property type="protein sequence ID" value="GPAI028441-PA"/>
    <property type="gene ID" value="GPAI028441"/>
</dbReference>
<evidence type="ECO:0000313" key="1">
    <source>
        <dbReference type="EnsemblMetazoa" id="GPAI028441-PA"/>
    </source>
</evidence>
<evidence type="ECO:0000313" key="2">
    <source>
        <dbReference type="Proteomes" id="UP000092445"/>
    </source>
</evidence>
<name>A0A1A9ZXV3_GLOPL</name>
<dbReference type="AlphaFoldDB" id="A0A1A9ZXV3"/>
<reference evidence="2" key="1">
    <citation type="submission" date="2014-03" db="EMBL/GenBank/DDBJ databases">
        <authorList>
            <person name="Aksoy S."/>
            <person name="Warren W."/>
            <person name="Wilson R.K."/>
        </authorList>
    </citation>
    <scope>NUCLEOTIDE SEQUENCE [LARGE SCALE GENOMIC DNA]</scope>
    <source>
        <strain evidence="2">IAEA</strain>
    </source>
</reference>